<dbReference type="Gene3D" id="2.40.50.100">
    <property type="match status" value="1"/>
</dbReference>
<keyword evidence="4" id="KW-0812">Transmembrane</keyword>
<evidence type="ECO:0000256" key="4">
    <source>
        <dbReference type="SAM" id="Phobius"/>
    </source>
</evidence>
<reference evidence="7 8" key="1">
    <citation type="submission" date="2017-09" db="EMBL/GenBank/DDBJ databases">
        <title>Depth-based differentiation of microbial function through sediment-hosted aquifers and enrichment of novel symbionts in the deep terrestrial subsurface.</title>
        <authorList>
            <person name="Probst A.J."/>
            <person name="Ladd B."/>
            <person name="Jarett J.K."/>
            <person name="Geller-Mcgrath D.E."/>
            <person name="Sieber C.M."/>
            <person name="Emerson J.B."/>
            <person name="Anantharaman K."/>
            <person name="Thomas B.C."/>
            <person name="Malmstrom R."/>
            <person name="Stieglmeier M."/>
            <person name="Klingl A."/>
            <person name="Woyke T."/>
            <person name="Ryan C.M."/>
            <person name="Banfield J.F."/>
        </authorList>
    </citation>
    <scope>NUCLEOTIDE SEQUENCE [LARGE SCALE GENOMIC DNA]</scope>
    <source>
        <strain evidence="7">CG23_combo_of_CG06-09_8_20_14_all_35_49</strain>
    </source>
</reference>
<dbReference type="Gene3D" id="2.40.30.170">
    <property type="match status" value="1"/>
</dbReference>
<proteinExistence type="predicted"/>
<keyword evidence="4" id="KW-1133">Transmembrane helix</keyword>
<evidence type="ECO:0000256" key="3">
    <source>
        <dbReference type="SAM" id="MobiDB-lite"/>
    </source>
</evidence>
<dbReference type="InterPro" id="IPR058627">
    <property type="entry name" value="MdtA-like_C"/>
</dbReference>
<gene>
    <name evidence="7" type="ORF">COX47_00020</name>
</gene>
<dbReference type="Proteomes" id="UP000231025">
    <property type="component" value="Unassembled WGS sequence"/>
</dbReference>
<comment type="caution">
    <text evidence="7">The sequence shown here is derived from an EMBL/GenBank/DDBJ whole genome shotgun (WGS) entry which is preliminary data.</text>
</comment>
<protein>
    <recommendedName>
        <fullName evidence="9">RND efflux pump membrane fusion protein barrel-sandwich domain-containing protein</fullName>
    </recommendedName>
</protein>
<dbReference type="Pfam" id="PF25967">
    <property type="entry name" value="RND-MFP_C"/>
    <property type="match status" value="1"/>
</dbReference>
<evidence type="ECO:0000313" key="8">
    <source>
        <dbReference type="Proteomes" id="UP000231025"/>
    </source>
</evidence>
<evidence type="ECO:0000259" key="6">
    <source>
        <dbReference type="Pfam" id="PF25967"/>
    </source>
</evidence>
<accession>A0A2G9YA39</accession>
<evidence type="ECO:0000259" key="5">
    <source>
        <dbReference type="Pfam" id="PF25917"/>
    </source>
</evidence>
<comment type="subcellular location">
    <subcellularLocation>
        <location evidence="1">Cell envelope</location>
    </subcellularLocation>
</comment>
<sequence length="424" mass="45674">MRKIKDYLLKLSLIKKIAIVIVIIGLGWFGFLRISTSKKNQVKYETAKAEKGNLVVTVTGSGTVSSNNNSNVTTSATGVVKTLFVKDGETVKTGDKILEIELDLEGQQKHAQAYSSYLSAQNSLQSAKDALYTAQADLFTKWQTYFNLAESDKYMGSDDKPKIEERNNQTEFLITQNNWLASEANYKLKQKTVTQAQTSLNSAWYSYQQASPIIYAPISGTVSGLSLQIGSVINSQSSSNTTATTNKIAGVRTDAMPTISISLTEIDVPKITIGDKATVTFDAFTDKTFTGKVVSIDLIGIVSSGVTTYPTVILLDTKSDAILPNMAASANIITNTKDNILLVPVSAVITQNGTSTVQIMKNNKPQTVTVETGLSSDEQIEIKSGLKEGETVVTSTTQSDSSSQQSQTSSPFGGFGGGNIRIMR</sequence>
<keyword evidence="2" id="KW-0175">Coiled coil</keyword>
<organism evidence="7 8">
    <name type="scientific">Candidatus Roizmanbacteria bacterium CG23_combo_of_CG06-09_8_20_14_all_35_49</name>
    <dbReference type="NCBI Taxonomy" id="1974863"/>
    <lineage>
        <taxon>Bacteria</taxon>
        <taxon>Candidatus Roizmaniibacteriota</taxon>
    </lineage>
</organism>
<feature type="compositionally biased region" description="Low complexity" evidence="3">
    <location>
        <begin position="394"/>
        <end position="410"/>
    </location>
</feature>
<name>A0A2G9YA39_9BACT</name>
<dbReference type="InterPro" id="IPR058625">
    <property type="entry name" value="MdtA-like_BSH"/>
</dbReference>
<evidence type="ECO:0000256" key="2">
    <source>
        <dbReference type="ARBA" id="ARBA00023054"/>
    </source>
</evidence>
<feature type="transmembrane region" description="Helical" evidence="4">
    <location>
        <begin position="12"/>
        <end position="31"/>
    </location>
</feature>
<dbReference type="PANTHER" id="PTHR32347:SF14">
    <property type="entry name" value="EFFLUX SYSTEM COMPONENT YKNX-RELATED"/>
    <property type="match status" value="1"/>
</dbReference>
<dbReference type="Pfam" id="PF25917">
    <property type="entry name" value="BSH_RND"/>
    <property type="match status" value="1"/>
</dbReference>
<dbReference type="PANTHER" id="PTHR32347">
    <property type="entry name" value="EFFLUX SYSTEM COMPONENT YKNX-RELATED"/>
    <property type="match status" value="1"/>
</dbReference>
<evidence type="ECO:0000313" key="7">
    <source>
        <dbReference type="EMBL" id="PIP15371.1"/>
    </source>
</evidence>
<dbReference type="AlphaFoldDB" id="A0A2G9YA39"/>
<keyword evidence="4" id="KW-0472">Membrane</keyword>
<dbReference type="Gene3D" id="2.40.420.20">
    <property type="match status" value="1"/>
</dbReference>
<feature type="domain" description="Multidrug resistance protein MdtA-like barrel-sandwich hybrid" evidence="5">
    <location>
        <begin position="70"/>
        <end position="239"/>
    </location>
</feature>
<dbReference type="InterPro" id="IPR050465">
    <property type="entry name" value="UPF0194_transport"/>
</dbReference>
<feature type="region of interest" description="Disordered" evidence="3">
    <location>
        <begin position="386"/>
        <end position="418"/>
    </location>
</feature>
<evidence type="ECO:0008006" key="9">
    <source>
        <dbReference type="Google" id="ProtNLM"/>
    </source>
</evidence>
<dbReference type="EMBL" id="PCRE01000001">
    <property type="protein sequence ID" value="PIP15371.1"/>
    <property type="molecule type" value="Genomic_DNA"/>
</dbReference>
<dbReference type="GO" id="GO:0030313">
    <property type="term" value="C:cell envelope"/>
    <property type="evidence" value="ECO:0007669"/>
    <property type="project" value="UniProtKB-SubCell"/>
</dbReference>
<evidence type="ECO:0000256" key="1">
    <source>
        <dbReference type="ARBA" id="ARBA00004196"/>
    </source>
</evidence>
<feature type="domain" description="Multidrug resistance protein MdtA-like C-terminal permuted SH3" evidence="6">
    <location>
        <begin position="339"/>
        <end position="398"/>
    </location>
</feature>
<dbReference type="SUPFAM" id="SSF111369">
    <property type="entry name" value="HlyD-like secretion proteins"/>
    <property type="match status" value="1"/>
</dbReference>